<dbReference type="Proteomes" id="UP001347796">
    <property type="component" value="Unassembled WGS sequence"/>
</dbReference>
<sequence>MDSSLVSHNSCSNNIILDDGSTGASWKDRTPHLFRSTNLFTTSSQAEEFEYRGTGHGYILLMSGDAVVLKCCIKLKKEFGRGYIKNTNEGVELNVQDCSQAIKWSAVNQTLGLHICFDIRFGNMVFDIVTAPVNSFIPLDEMGNVNGTKLKLNNENPGAYVAFEMPLKQKEITQIDVSGNSKATMWAVCIFLSNASLTSKPNTSNLLMVNKFNKCRGPISIRLTSDGRIHCYFQDQHYVKEIDNLIHLSQEIYLWIELFRCKISVKSLPLYDDEVPGYIKIETRDKENVVAMTDLPRNIRVRGSPSFESSITCKSARLDASFHYPIQETANENTVPKVIDDSLSDGGIRDPVALSDLKDLMDALSLTQNIIQSHPGPHFKKMYLGMEKEFKARLQYLENNHNFFSHDLVNLKSKFTDTFSSLHAQ</sequence>
<dbReference type="AlphaFoldDB" id="A0AAN8JR39"/>
<evidence type="ECO:0000313" key="2">
    <source>
        <dbReference type="Proteomes" id="UP001347796"/>
    </source>
</evidence>
<dbReference type="EMBL" id="JAZGQO010000009">
    <property type="protein sequence ID" value="KAK6178508.1"/>
    <property type="molecule type" value="Genomic_DNA"/>
</dbReference>
<protein>
    <submittedName>
        <fullName evidence="1">Uncharacterized protein</fullName>
    </submittedName>
</protein>
<comment type="caution">
    <text evidence="1">The sequence shown here is derived from an EMBL/GenBank/DDBJ whole genome shotgun (WGS) entry which is preliminary data.</text>
</comment>
<accession>A0AAN8JR39</accession>
<reference evidence="1 2" key="1">
    <citation type="submission" date="2024-01" db="EMBL/GenBank/DDBJ databases">
        <title>The genome of the rayed Mediterranean limpet Patella caerulea (Linnaeus, 1758).</title>
        <authorList>
            <person name="Anh-Thu Weber A."/>
            <person name="Halstead-Nussloch G."/>
        </authorList>
    </citation>
    <scope>NUCLEOTIDE SEQUENCE [LARGE SCALE GENOMIC DNA]</scope>
    <source>
        <strain evidence="1">AATW-2023a</strain>
        <tissue evidence="1">Whole specimen</tissue>
    </source>
</reference>
<gene>
    <name evidence="1" type="ORF">SNE40_013288</name>
</gene>
<name>A0AAN8JR39_PATCE</name>
<organism evidence="1 2">
    <name type="scientific">Patella caerulea</name>
    <name type="common">Rayed Mediterranean limpet</name>
    <dbReference type="NCBI Taxonomy" id="87958"/>
    <lineage>
        <taxon>Eukaryota</taxon>
        <taxon>Metazoa</taxon>
        <taxon>Spiralia</taxon>
        <taxon>Lophotrochozoa</taxon>
        <taxon>Mollusca</taxon>
        <taxon>Gastropoda</taxon>
        <taxon>Patellogastropoda</taxon>
        <taxon>Patelloidea</taxon>
        <taxon>Patellidae</taxon>
        <taxon>Patella</taxon>
    </lineage>
</organism>
<evidence type="ECO:0000313" key="1">
    <source>
        <dbReference type="EMBL" id="KAK6178508.1"/>
    </source>
</evidence>
<keyword evidence="2" id="KW-1185">Reference proteome</keyword>
<proteinExistence type="predicted"/>